<keyword evidence="3" id="KW-1185">Reference proteome</keyword>
<sequence length="266" mass="29958">MKHYIKNEMKRALFGKNALISFLIALVALIIPLLVFINFPHYGIKESKEHFDAIDVFTRIRSTSPAAFLVVIFPLLATIIHSDSYLLEKETGFAKFIYSRMSIKKYVWIKFIVNALSSALVGSAASFMMLIFLISTYGIGNRISNIVTVGGPFSSLFYSNKLGYGLICILITGLCYMVIAALAMGLSAWIKNRYLVLIIPFFYYMLCGTLVEILGINRVFNFNLAQVYALNRIVSTSHVFIYLILLMILGFGLFYSGVIVKNEKNL</sequence>
<proteinExistence type="predicted"/>
<keyword evidence="1" id="KW-0812">Transmembrane</keyword>
<feature type="transmembrane region" description="Helical" evidence="1">
    <location>
        <begin position="66"/>
        <end position="86"/>
    </location>
</feature>
<feature type="transmembrane region" description="Helical" evidence="1">
    <location>
        <begin position="240"/>
        <end position="260"/>
    </location>
</feature>
<dbReference type="Proteomes" id="UP000007488">
    <property type="component" value="Chromosome"/>
</dbReference>
<reference evidence="3" key="2">
    <citation type="submission" date="2011-02" db="EMBL/GenBank/DDBJ databases">
        <title>The complete genome of Syntrophobotulus glycolicus DSM 8271.</title>
        <authorList>
            <person name="Lucas S."/>
            <person name="Copeland A."/>
            <person name="Lapidus A."/>
            <person name="Bruce D."/>
            <person name="Goodwin L."/>
            <person name="Pitluck S."/>
            <person name="Kyrpides N."/>
            <person name="Mavromatis K."/>
            <person name="Pagani I."/>
            <person name="Ivanova N."/>
            <person name="Mikhailova N."/>
            <person name="Chertkov O."/>
            <person name="Held B."/>
            <person name="Detter J.C."/>
            <person name="Tapia R."/>
            <person name="Han C."/>
            <person name="Land M."/>
            <person name="Hauser L."/>
            <person name="Markowitz V."/>
            <person name="Cheng J.-F."/>
            <person name="Hugenholtz P."/>
            <person name="Woyke T."/>
            <person name="Wu D."/>
            <person name="Spring S."/>
            <person name="Schroeder M."/>
            <person name="Brambilla E."/>
            <person name="Klenk H.-P."/>
            <person name="Eisen J.A."/>
        </authorList>
    </citation>
    <scope>NUCLEOTIDE SEQUENCE [LARGE SCALE GENOMIC DNA]</scope>
    <source>
        <strain evidence="3">DSM 8271 / FlGlyR</strain>
    </source>
</reference>
<keyword evidence="1" id="KW-0472">Membrane</keyword>
<dbReference type="EMBL" id="CP002547">
    <property type="protein sequence ID" value="ADY55184.1"/>
    <property type="molecule type" value="Genomic_DNA"/>
</dbReference>
<dbReference type="eggNOG" id="ENOG5033CJE">
    <property type="taxonomic scope" value="Bacteria"/>
</dbReference>
<keyword evidence="1" id="KW-1133">Transmembrane helix</keyword>
<feature type="transmembrane region" description="Helical" evidence="1">
    <location>
        <begin position="162"/>
        <end position="182"/>
    </location>
</feature>
<dbReference type="AlphaFoldDB" id="F0T1C0"/>
<name>F0T1C0_SYNGF</name>
<dbReference type="KEGG" id="sgy:Sgly_0833"/>
<feature type="transmembrane region" description="Helical" evidence="1">
    <location>
        <begin position="20"/>
        <end position="39"/>
    </location>
</feature>
<feature type="transmembrane region" description="Helical" evidence="1">
    <location>
        <begin position="194"/>
        <end position="220"/>
    </location>
</feature>
<evidence type="ECO:0000313" key="3">
    <source>
        <dbReference type="Proteomes" id="UP000007488"/>
    </source>
</evidence>
<dbReference type="HOGENOM" id="CLU_091370_0_0_9"/>
<dbReference type="STRING" id="645991.Sgly_0833"/>
<evidence type="ECO:0000256" key="1">
    <source>
        <dbReference type="SAM" id="Phobius"/>
    </source>
</evidence>
<dbReference type="RefSeq" id="WP_013624055.1">
    <property type="nucleotide sequence ID" value="NC_015172.1"/>
</dbReference>
<feature type="transmembrane region" description="Helical" evidence="1">
    <location>
        <begin position="107"/>
        <end position="134"/>
    </location>
</feature>
<accession>F0T1C0</accession>
<dbReference type="OrthoDB" id="1905885at2"/>
<organism evidence="2 3">
    <name type="scientific">Syntrophobotulus glycolicus (strain DSM 8271 / FlGlyR)</name>
    <dbReference type="NCBI Taxonomy" id="645991"/>
    <lineage>
        <taxon>Bacteria</taxon>
        <taxon>Bacillati</taxon>
        <taxon>Bacillota</taxon>
        <taxon>Clostridia</taxon>
        <taxon>Eubacteriales</taxon>
        <taxon>Desulfitobacteriaceae</taxon>
        <taxon>Syntrophobotulus</taxon>
    </lineage>
</organism>
<gene>
    <name evidence="2" type="ordered locus">Sgly_0833</name>
</gene>
<protein>
    <submittedName>
        <fullName evidence="2">Uncharacterized protein</fullName>
    </submittedName>
</protein>
<evidence type="ECO:0000313" key="2">
    <source>
        <dbReference type="EMBL" id="ADY55184.1"/>
    </source>
</evidence>
<reference evidence="2 3" key="1">
    <citation type="journal article" date="2011" name="Stand. Genomic Sci.">
        <title>Complete genome sequence of Syntrophobotulus glycolicus type strain (FlGlyR).</title>
        <authorList>
            <person name="Han C."/>
            <person name="Mwirichia R."/>
            <person name="Chertkov O."/>
            <person name="Held B."/>
            <person name="Lapidus A."/>
            <person name="Nolan M."/>
            <person name="Lucas S."/>
            <person name="Hammon N."/>
            <person name="Deshpande S."/>
            <person name="Cheng J.F."/>
            <person name="Tapia R."/>
            <person name="Goodwin L."/>
            <person name="Pitluck S."/>
            <person name="Huntemann M."/>
            <person name="Liolios K."/>
            <person name="Ivanova N."/>
            <person name="Pagani I."/>
            <person name="Mavromatis K."/>
            <person name="Ovchinikova G."/>
            <person name="Pati A."/>
            <person name="Chen A."/>
            <person name="Palaniappan K."/>
            <person name="Land M."/>
            <person name="Hauser L."/>
            <person name="Brambilla E.M."/>
            <person name="Rohde M."/>
            <person name="Spring S."/>
            <person name="Sikorski J."/>
            <person name="Goker M."/>
            <person name="Woyke T."/>
            <person name="Bristow J."/>
            <person name="Eisen J.A."/>
            <person name="Markowitz V."/>
            <person name="Hugenholtz P."/>
            <person name="Kyrpides N.C."/>
            <person name="Klenk H.P."/>
            <person name="Detter J.C."/>
        </authorList>
    </citation>
    <scope>NUCLEOTIDE SEQUENCE [LARGE SCALE GENOMIC DNA]</scope>
    <source>
        <strain evidence="3">DSM 8271 / FlGlyR</strain>
    </source>
</reference>